<proteinExistence type="predicted"/>
<evidence type="ECO:0000313" key="2">
    <source>
        <dbReference type="Proteomes" id="UP000515312"/>
    </source>
</evidence>
<dbReference type="AlphaFoldDB" id="A0A7G8BPI4"/>
<dbReference type="Proteomes" id="UP000515312">
    <property type="component" value="Chromosome"/>
</dbReference>
<evidence type="ECO:0000313" key="1">
    <source>
        <dbReference type="EMBL" id="QNI34454.1"/>
    </source>
</evidence>
<organism evidence="1 2">
    <name type="scientific">Alloacidobacterium dinghuense</name>
    <dbReference type="NCBI Taxonomy" id="2763107"/>
    <lineage>
        <taxon>Bacteria</taxon>
        <taxon>Pseudomonadati</taxon>
        <taxon>Acidobacteriota</taxon>
        <taxon>Terriglobia</taxon>
        <taxon>Terriglobales</taxon>
        <taxon>Acidobacteriaceae</taxon>
        <taxon>Alloacidobacterium</taxon>
    </lineage>
</organism>
<dbReference type="EMBL" id="CP060394">
    <property type="protein sequence ID" value="QNI34454.1"/>
    <property type="molecule type" value="Genomic_DNA"/>
</dbReference>
<name>A0A7G8BPI4_9BACT</name>
<gene>
    <name evidence="1" type="ORF">H7849_11500</name>
</gene>
<keyword evidence="2" id="KW-1185">Reference proteome</keyword>
<reference evidence="1 2" key="1">
    <citation type="submission" date="2020-08" db="EMBL/GenBank/DDBJ databases">
        <title>Edaphobacter telluris sp. nov. and Acidobacterium dinghuensis sp. nov., two acidobacteria isolated from forest soil.</title>
        <authorList>
            <person name="Fu J."/>
            <person name="Qiu L."/>
        </authorList>
    </citation>
    <scope>NUCLEOTIDE SEQUENCE [LARGE SCALE GENOMIC DNA]</scope>
    <source>
        <strain evidence="1">4Y35</strain>
    </source>
</reference>
<sequence length="184" mass="19651">MGHPFFGYGMDFVEPEDGCVLGRLLGFRGFGLLFGFLSGAQGFGFAQQDLAEAGWAFSFRSLFRVGALLGRADEGAVFMFMGFADCLCGRCVFGGLGCAVAVVLRGYLQAVDEDPGAAGVDAIGGQREDNIGEGELDGVGVFELRQVVGRVLRRDVGFVCLVFRRRALATIAVEIAEVLFIERG</sequence>
<accession>A0A7G8BPI4</accession>
<dbReference type="RefSeq" id="WP_186746646.1">
    <property type="nucleotide sequence ID" value="NZ_CP060394.1"/>
</dbReference>
<protein>
    <submittedName>
        <fullName evidence="1">Uncharacterized protein</fullName>
    </submittedName>
</protein>
<dbReference type="KEGG" id="adin:H7849_11500"/>